<feature type="transmembrane region" description="Helical" evidence="1">
    <location>
        <begin position="295"/>
        <end position="328"/>
    </location>
</feature>
<keyword evidence="1" id="KW-1133">Transmembrane helix</keyword>
<feature type="transmembrane region" description="Helical" evidence="1">
    <location>
        <begin position="120"/>
        <end position="139"/>
    </location>
</feature>
<feature type="transmembrane region" description="Helical" evidence="1">
    <location>
        <begin position="67"/>
        <end position="84"/>
    </location>
</feature>
<feature type="transmembrane region" description="Helical" evidence="1">
    <location>
        <begin position="268"/>
        <end position="288"/>
    </location>
</feature>
<protein>
    <submittedName>
        <fullName evidence="3">DUF2157 domain-containing protein</fullName>
    </submittedName>
</protein>
<keyword evidence="4" id="KW-1185">Reference proteome</keyword>
<keyword evidence="1" id="KW-0472">Membrane</keyword>
<feature type="transmembrane region" description="Helical" evidence="1">
    <location>
        <begin position="340"/>
        <end position="356"/>
    </location>
</feature>
<reference evidence="4" key="1">
    <citation type="journal article" date="2019" name="Int. J. Syst. Evol. Microbiol.">
        <title>The Global Catalogue of Microorganisms (GCM) 10K type strain sequencing project: providing services to taxonomists for standard genome sequencing and annotation.</title>
        <authorList>
            <consortium name="The Broad Institute Genomics Platform"/>
            <consortium name="The Broad Institute Genome Sequencing Center for Infectious Disease"/>
            <person name="Wu L."/>
            <person name="Ma J."/>
        </authorList>
    </citation>
    <scope>NUCLEOTIDE SEQUENCE [LARGE SCALE GENOMIC DNA]</scope>
    <source>
        <strain evidence="4">CCUG 56756</strain>
    </source>
</reference>
<comment type="caution">
    <text evidence="3">The sequence shown here is derived from an EMBL/GenBank/DDBJ whole genome shotgun (WGS) entry which is preliminary data.</text>
</comment>
<feature type="transmembrane region" description="Helical" evidence="1">
    <location>
        <begin position="167"/>
        <end position="184"/>
    </location>
</feature>
<feature type="transmembrane region" description="Helical" evidence="1">
    <location>
        <begin position="40"/>
        <end position="61"/>
    </location>
</feature>
<evidence type="ECO:0000313" key="3">
    <source>
        <dbReference type="EMBL" id="MFD1032365.1"/>
    </source>
</evidence>
<feature type="transmembrane region" description="Helical" evidence="1">
    <location>
        <begin position="363"/>
        <end position="382"/>
    </location>
</feature>
<keyword evidence="1" id="KW-0812">Transmembrane</keyword>
<evidence type="ECO:0000256" key="1">
    <source>
        <dbReference type="SAM" id="Phobius"/>
    </source>
</evidence>
<dbReference type="Pfam" id="PF09925">
    <property type="entry name" value="DUF2157"/>
    <property type="match status" value="1"/>
</dbReference>
<name>A0ABW3LDC6_9BACL</name>
<sequence>MMDLERKLNQWRKEGVLDQTAIERIKAFEKGQPQKRKIPLLLLIGLIFFSLAVFSFIAANWQAIPDLLKIALVVGLMWIFYVLAYFSEKKYFGHPVIFRLLGLAMFGASILVTAQTFHFTLSNSVLPWAIFIAAIAHYFMWRHLAYTIIAFFFGANTLTSFLPFTGWIEWSIFVAVALAWFYFSKDNAPKVLSWILLFFSGLLLWDLVTYDSPFWPIWTLFVLILLLFIVPADKQRLLSPLYLIFGAVMLIVYLALRGETELSLVDLNWPESIALAVAGLAVLALTFLKFRNIMWISVLGAMGFLLFDETAIALAIIAELSALAYLVLAQRKNKPLAPGFVYFVIVQFVIYVIYAWQRLDMSLFFLIGALLLFALSGSGWWLNRRKEGAAT</sequence>
<organism evidence="3 4">
    <name type="scientific">Metaplanococcus flavidus</name>
    <dbReference type="NCBI Taxonomy" id="569883"/>
    <lineage>
        <taxon>Bacteria</taxon>
        <taxon>Bacillati</taxon>
        <taxon>Bacillota</taxon>
        <taxon>Bacilli</taxon>
        <taxon>Bacillales</taxon>
        <taxon>Caryophanaceae</taxon>
        <taxon>Metaplanococcus</taxon>
    </lineage>
</organism>
<dbReference type="Proteomes" id="UP001597109">
    <property type="component" value="Unassembled WGS sequence"/>
</dbReference>
<dbReference type="EMBL" id="JBHTKI010000020">
    <property type="protein sequence ID" value="MFD1032365.1"/>
    <property type="molecule type" value="Genomic_DNA"/>
</dbReference>
<accession>A0ABW3LDC6</accession>
<feature type="transmembrane region" description="Helical" evidence="1">
    <location>
        <begin position="214"/>
        <end position="230"/>
    </location>
</feature>
<evidence type="ECO:0000259" key="2">
    <source>
        <dbReference type="Pfam" id="PF09925"/>
    </source>
</evidence>
<evidence type="ECO:0000313" key="4">
    <source>
        <dbReference type="Proteomes" id="UP001597109"/>
    </source>
</evidence>
<dbReference type="InterPro" id="IPR018677">
    <property type="entry name" value="DUF2157"/>
</dbReference>
<feature type="domain" description="DUF2157" evidence="2">
    <location>
        <begin position="10"/>
        <end position="139"/>
    </location>
</feature>
<feature type="transmembrane region" description="Helical" evidence="1">
    <location>
        <begin position="144"/>
        <end position="161"/>
    </location>
</feature>
<feature type="transmembrane region" description="Helical" evidence="1">
    <location>
        <begin position="237"/>
        <end position="256"/>
    </location>
</feature>
<feature type="transmembrane region" description="Helical" evidence="1">
    <location>
        <begin position="96"/>
        <end position="114"/>
    </location>
</feature>
<feature type="transmembrane region" description="Helical" evidence="1">
    <location>
        <begin position="191"/>
        <end position="208"/>
    </location>
</feature>
<gene>
    <name evidence="3" type="ORF">ACFQ1X_13070</name>
</gene>
<proteinExistence type="predicted"/>